<proteinExistence type="predicted"/>
<evidence type="ECO:0000313" key="2">
    <source>
        <dbReference type="Proteomes" id="UP000478052"/>
    </source>
</evidence>
<evidence type="ECO:0000313" key="1">
    <source>
        <dbReference type="EMBL" id="KAF0742801.1"/>
    </source>
</evidence>
<gene>
    <name evidence="1" type="ORF">FWK35_00026131</name>
</gene>
<feature type="non-terminal residue" evidence="1">
    <location>
        <position position="175"/>
    </location>
</feature>
<reference evidence="1 2" key="1">
    <citation type="submission" date="2019-08" db="EMBL/GenBank/DDBJ databases">
        <title>Whole genome of Aphis craccivora.</title>
        <authorList>
            <person name="Voronova N.V."/>
            <person name="Shulinski R.S."/>
            <person name="Bandarenka Y.V."/>
            <person name="Zhorov D.G."/>
            <person name="Warner D."/>
        </authorList>
    </citation>
    <scope>NUCLEOTIDE SEQUENCE [LARGE SCALE GENOMIC DNA]</scope>
    <source>
        <strain evidence="1">180601</strain>
        <tissue evidence="1">Whole Body</tissue>
    </source>
</reference>
<dbReference type="PANTHER" id="PTHR12521">
    <property type="entry name" value="PROTEIN C6ORF130"/>
    <property type="match status" value="1"/>
</dbReference>
<organism evidence="1 2">
    <name type="scientific">Aphis craccivora</name>
    <name type="common">Cowpea aphid</name>
    <dbReference type="NCBI Taxonomy" id="307492"/>
    <lineage>
        <taxon>Eukaryota</taxon>
        <taxon>Metazoa</taxon>
        <taxon>Ecdysozoa</taxon>
        <taxon>Arthropoda</taxon>
        <taxon>Hexapoda</taxon>
        <taxon>Insecta</taxon>
        <taxon>Pterygota</taxon>
        <taxon>Neoptera</taxon>
        <taxon>Paraneoptera</taxon>
        <taxon>Hemiptera</taxon>
        <taxon>Sternorrhyncha</taxon>
        <taxon>Aphidomorpha</taxon>
        <taxon>Aphidoidea</taxon>
        <taxon>Aphididae</taxon>
        <taxon>Aphidini</taxon>
        <taxon>Aphis</taxon>
        <taxon>Aphis</taxon>
    </lineage>
</organism>
<dbReference type="AlphaFoldDB" id="A0A6G0XR24"/>
<dbReference type="Gene3D" id="3.40.220.10">
    <property type="entry name" value="Leucine Aminopeptidase, subunit E, domain 1"/>
    <property type="match status" value="1"/>
</dbReference>
<dbReference type="InterPro" id="IPR050892">
    <property type="entry name" value="ADP-ribose_metab_enzymes"/>
</dbReference>
<dbReference type="GO" id="GO:0140291">
    <property type="term" value="P:peptidyl-glutamate ADP-deribosylation"/>
    <property type="evidence" value="ECO:0007669"/>
    <property type="project" value="TreeGrafter"/>
</dbReference>
<dbReference type="PANTHER" id="PTHR12521:SF0">
    <property type="entry name" value="ADP-RIBOSE GLYCOHYDROLASE OARD1"/>
    <property type="match status" value="1"/>
</dbReference>
<sequence length="175" mass="20240">MPQNYSLGHGVAEDMRMSAGIAMHFKSIYKRVGNLMDQKQKVDSVTYLQENNQFIYYLLTKELSKHKPTYNSITAAITKLSDLIVEHGVKKLAIHRIGCGLDKLGWSRVKCIIENLFQNTECTIKVCHFTHNMLKESELLRVEHPGTIKIHKNINDIQKREFHKLNIILYSQITN</sequence>
<accession>A0A6G0XR24</accession>
<comment type="caution">
    <text evidence="1">The sequence shown here is derived from an EMBL/GenBank/DDBJ whole genome shotgun (WGS) entry which is preliminary data.</text>
</comment>
<dbReference type="EMBL" id="VUJU01007629">
    <property type="protein sequence ID" value="KAF0742801.1"/>
    <property type="molecule type" value="Genomic_DNA"/>
</dbReference>
<dbReference type="OrthoDB" id="6629458at2759"/>
<keyword evidence="2" id="KW-1185">Reference proteome</keyword>
<dbReference type="SUPFAM" id="SSF52949">
    <property type="entry name" value="Macro domain-like"/>
    <property type="match status" value="1"/>
</dbReference>
<dbReference type="CDD" id="cd02901">
    <property type="entry name" value="Macro_Poa1p-like"/>
    <property type="match status" value="1"/>
</dbReference>
<dbReference type="InterPro" id="IPR043472">
    <property type="entry name" value="Macro_dom-like"/>
</dbReference>
<name>A0A6G0XR24_APHCR</name>
<dbReference type="Proteomes" id="UP000478052">
    <property type="component" value="Unassembled WGS sequence"/>
</dbReference>
<protein>
    <submittedName>
        <fullName evidence="1">Macro domain-containing protein</fullName>
    </submittedName>
</protein>